<dbReference type="OrthoDB" id="427405at2759"/>
<dbReference type="PANTHER" id="PTHR12537:SF12">
    <property type="entry name" value="MATERNAL PROTEIN PUMILIO"/>
    <property type="match status" value="1"/>
</dbReference>
<gene>
    <name evidence="4" type="primary">pum2</name>
    <name evidence="4" type="ORF">SNAT2548_LOCUS29457</name>
</gene>
<dbReference type="GO" id="GO:0010608">
    <property type="term" value="P:post-transcriptional regulation of gene expression"/>
    <property type="evidence" value="ECO:0007669"/>
    <property type="project" value="TreeGrafter"/>
</dbReference>
<comment type="caution">
    <text evidence="4">The sequence shown here is derived from an EMBL/GenBank/DDBJ whole genome shotgun (WGS) entry which is preliminary data.</text>
</comment>
<dbReference type="Gene3D" id="1.25.10.10">
    <property type="entry name" value="Leucine-rich Repeat Variant"/>
    <property type="match status" value="1"/>
</dbReference>
<feature type="repeat" description="Pumilio" evidence="2">
    <location>
        <begin position="172"/>
        <end position="208"/>
    </location>
</feature>
<name>A0A812TC23_9DINO</name>
<dbReference type="SUPFAM" id="SSF48371">
    <property type="entry name" value="ARM repeat"/>
    <property type="match status" value="1"/>
</dbReference>
<dbReference type="GO" id="GO:0003729">
    <property type="term" value="F:mRNA binding"/>
    <property type="evidence" value="ECO:0007669"/>
    <property type="project" value="TreeGrafter"/>
</dbReference>
<dbReference type="PROSITE" id="PS50302">
    <property type="entry name" value="PUM"/>
    <property type="match status" value="5"/>
</dbReference>
<evidence type="ECO:0000256" key="2">
    <source>
        <dbReference type="PROSITE-ProRule" id="PRU00317"/>
    </source>
</evidence>
<sequence length="369" mass="40536">MALAPTLLEQARDRGLRFQGALGQADPACVAKLVRSPNGTDVVTKFLSSNPAAASMLVSALLPEVPSLASHPYGAGVISELFCHCQDLKLGPAVNALSSCLKGSLLRLTKDRFGCRVVQAALREALPEFQQSFTSELKGQVLCLSLHLHANFVLQKCIELLEPRVGVFLVEELKDHAVTVAVHVYGCRVLQRLIEHCSREPQLIELVDSLLGNTDNVEKLLKDLFGSNVLRALLVHGTTSHVKAILDVLGTNVLKFAKHKHASLVFERCLEVSSSCEELRLPRKQLMAQLIQSNLSGKAPLSQVLLDRFGNYLAQRVIQCCCGNEEEMILKLLASSWPKLQRSPVGRHIMVAATRRFGRNLQEIMKKGT</sequence>
<feature type="repeat" description="Pumilio" evidence="2">
    <location>
        <begin position="136"/>
        <end position="171"/>
    </location>
</feature>
<protein>
    <submittedName>
        <fullName evidence="4">Pum2 protein</fullName>
    </submittedName>
</protein>
<dbReference type="PANTHER" id="PTHR12537">
    <property type="entry name" value="RNA BINDING PROTEIN PUMILIO-RELATED"/>
    <property type="match status" value="1"/>
</dbReference>
<dbReference type="AlphaFoldDB" id="A0A812TC23"/>
<feature type="repeat" description="Pumilio" evidence="2">
    <location>
        <begin position="100"/>
        <end position="135"/>
    </location>
</feature>
<evidence type="ECO:0000256" key="1">
    <source>
        <dbReference type="ARBA" id="ARBA00022737"/>
    </source>
</evidence>
<dbReference type="EMBL" id="CAJNDS010002561">
    <property type="protein sequence ID" value="CAE7526225.1"/>
    <property type="molecule type" value="Genomic_DNA"/>
</dbReference>
<dbReference type="InterPro" id="IPR001313">
    <property type="entry name" value="Pumilio_RNA-bd_rpt"/>
</dbReference>
<keyword evidence="1" id="KW-0677">Repeat</keyword>
<keyword evidence="5" id="KW-1185">Reference proteome</keyword>
<dbReference type="GO" id="GO:0005737">
    <property type="term" value="C:cytoplasm"/>
    <property type="evidence" value="ECO:0007669"/>
    <property type="project" value="TreeGrafter"/>
</dbReference>
<feature type="repeat" description="Pumilio" evidence="2">
    <location>
        <begin position="209"/>
        <end position="247"/>
    </location>
</feature>
<feature type="domain" description="PUM-HD" evidence="3">
    <location>
        <begin position="3"/>
        <end position="357"/>
    </location>
</feature>
<organism evidence="4 5">
    <name type="scientific">Symbiodinium natans</name>
    <dbReference type="NCBI Taxonomy" id="878477"/>
    <lineage>
        <taxon>Eukaryota</taxon>
        <taxon>Sar</taxon>
        <taxon>Alveolata</taxon>
        <taxon>Dinophyceae</taxon>
        <taxon>Suessiales</taxon>
        <taxon>Symbiodiniaceae</taxon>
        <taxon>Symbiodinium</taxon>
    </lineage>
</organism>
<evidence type="ECO:0000313" key="5">
    <source>
        <dbReference type="Proteomes" id="UP000604046"/>
    </source>
</evidence>
<feature type="repeat" description="Pumilio" evidence="2">
    <location>
        <begin position="294"/>
        <end position="331"/>
    </location>
</feature>
<reference evidence="4" key="1">
    <citation type="submission" date="2021-02" db="EMBL/GenBank/DDBJ databases">
        <authorList>
            <person name="Dougan E. K."/>
            <person name="Rhodes N."/>
            <person name="Thang M."/>
            <person name="Chan C."/>
        </authorList>
    </citation>
    <scope>NUCLEOTIDE SEQUENCE</scope>
</reference>
<evidence type="ECO:0000259" key="3">
    <source>
        <dbReference type="PROSITE" id="PS50303"/>
    </source>
</evidence>
<dbReference type="InterPro" id="IPR016024">
    <property type="entry name" value="ARM-type_fold"/>
</dbReference>
<dbReference type="Proteomes" id="UP000604046">
    <property type="component" value="Unassembled WGS sequence"/>
</dbReference>
<dbReference type="PROSITE" id="PS50303">
    <property type="entry name" value="PUM_HD"/>
    <property type="match status" value="1"/>
</dbReference>
<dbReference type="InterPro" id="IPR011989">
    <property type="entry name" value="ARM-like"/>
</dbReference>
<proteinExistence type="predicted"/>
<dbReference type="SMART" id="SM00025">
    <property type="entry name" value="Pumilio"/>
    <property type="match status" value="6"/>
</dbReference>
<evidence type="ECO:0000313" key="4">
    <source>
        <dbReference type="EMBL" id="CAE7526225.1"/>
    </source>
</evidence>
<dbReference type="Pfam" id="PF00806">
    <property type="entry name" value="PUF"/>
    <property type="match status" value="6"/>
</dbReference>
<dbReference type="InterPro" id="IPR033133">
    <property type="entry name" value="PUM-HD"/>
</dbReference>
<accession>A0A812TC23</accession>